<protein>
    <recommendedName>
        <fullName evidence="9">K Homology domain-containing protein</fullName>
    </recommendedName>
</protein>
<evidence type="ECO:0000256" key="5">
    <source>
        <dbReference type="ARBA" id="ARBA00023187"/>
    </source>
</evidence>
<dbReference type="eggNOG" id="KOG2191">
    <property type="taxonomic scope" value="Eukaryota"/>
</dbReference>
<keyword evidence="3" id="KW-0677">Repeat</keyword>
<dbReference type="CDD" id="cd22435">
    <property type="entry name" value="KH-I_NOVA_rpt1"/>
    <property type="match status" value="1"/>
</dbReference>
<feature type="region of interest" description="Disordered" evidence="8">
    <location>
        <begin position="1"/>
        <end position="40"/>
    </location>
</feature>
<name>A7SKT2_NEMVE</name>
<proteinExistence type="predicted"/>
<dbReference type="GO" id="GO:0003729">
    <property type="term" value="F:mRNA binding"/>
    <property type="evidence" value="ECO:0000318"/>
    <property type="project" value="GO_Central"/>
</dbReference>
<dbReference type="InterPro" id="IPR047274">
    <property type="entry name" value="KH-I_NOVA_rpt3"/>
</dbReference>
<dbReference type="PROSITE" id="PS50084">
    <property type="entry name" value="KH_TYPE_1"/>
    <property type="match status" value="3"/>
</dbReference>
<dbReference type="InterPro" id="IPR047275">
    <property type="entry name" value="KH-I_NOVA_rpt1"/>
</dbReference>
<evidence type="ECO:0000256" key="2">
    <source>
        <dbReference type="ARBA" id="ARBA00022664"/>
    </source>
</evidence>
<dbReference type="InterPro" id="IPR004087">
    <property type="entry name" value="KH_dom"/>
</dbReference>
<organism evidence="10 11">
    <name type="scientific">Nematostella vectensis</name>
    <name type="common">Starlet sea anemone</name>
    <dbReference type="NCBI Taxonomy" id="45351"/>
    <lineage>
        <taxon>Eukaryota</taxon>
        <taxon>Metazoa</taxon>
        <taxon>Cnidaria</taxon>
        <taxon>Anthozoa</taxon>
        <taxon>Hexacorallia</taxon>
        <taxon>Actiniaria</taxon>
        <taxon>Edwardsiidae</taxon>
        <taxon>Nematostella</taxon>
    </lineage>
</organism>
<evidence type="ECO:0000256" key="1">
    <source>
        <dbReference type="ARBA" id="ARBA00004123"/>
    </source>
</evidence>
<evidence type="ECO:0000256" key="4">
    <source>
        <dbReference type="ARBA" id="ARBA00022884"/>
    </source>
</evidence>
<dbReference type="GO" id="GO:0000381">
    <property type="term" value="P:regulation of alternative mRNA splicing, via spliceosome"/>
    <property type="evidence" value="ECO:0000318"/>
    <property type="project" value="GO_Central"/>
</dbReference>
<dbReference type="GO" id="GO:0005634">
    <property type="term" value="C:nucleus"/>
    <property type="evidence" value="ECO:0000318"/>
    <property type="project" value="GO_Central"/>
</dbReference>
<dbReference type="STRING" id="45351.A7SKT2"/>
<dbReference type="AlphaFoldDB" id="A7SKT2"/>
<dbReference type="InParanoid" id="A7SKT2"/>
<keyword evidence="4 7" id="KW-0694">RNA-binding</keyword>
<feature type="domain" description="K Homology" evidence="9">
    <location>
        <begin position="44"/>
        <end position="117"/>
    </location>
</feature>
<feature type="domain" description="K Homology" evidence="9">
    <location>
        <begin position="135"/>
        <end position="207"/>
    </location>
</feature>
<evidence type="ECO:0000259" key="9">
    <source>
        <dbReference type="SMART" id="SM00322"/>
    </source>
</evidence>
<dbReference type="CDD" id="cd22436">
    <property type="entry name" value="KH-I_NOVA_rpt2"/>
    <property type="match status" value="1"/>
</dbReference>
<dbReference type="OMA" id="QMRTNET"/>
<evidence type="ECO:0000313" key="11">
    <source>
        <dbReference type="Proteomes" id="UP000001593"/>
    </source>
</evidence>
<dbReference type="HOGENOM" id="CLU_022670_1_0_1"/>
<feature type="domain" description="K Homology" evidence="9">
    <location>
        <begin position="304"/>
        <end position="377"/>
    </location>
</feature>
<keyword evidence="11" id="KW-1185">Reference proteome</keyword>
<dbReference type="PANTHER" id="PTHR10288">
    <property type="entry name" value="KH DOMAIN CONTAINING RNA BINDING PROTEIN"/>
    <property type="match status" value="1"/>
</dbReference>
<dbReference type="KEGG" id="nve:5507108"/>
<accession>A7SKT2</accession>
<dbReference type="PhylomeDB" id="A7SKT2"/>
<comment type="subcellular location">
    <subcellularLocation>
        <location evidence="1">Nucleus</location>
    </subcellularLocation>
</comment>
<evidence type="ECO:0000256" key="6">
    <source>
        <dbReference type="ARBA" id="ARBA00023242"/>
    </source>
</evidence>
<gene>
    <name evidence="10" type="ORF">NEMVEDRAFT_v1g190891</name>
</gene>
<dbReference type="InterPro" id="IPR047276">
    <property type="entry name" value="KH-I_NOVA_rpt2"/>
</dbReference>
<dbReference type="SUPFAM" id="SSF54791">
    <property type="entry name" value="Eukaryotic type KH-domain (KH-domain type I)"/>
    <property type="match status" value="3"/>
</dbReference>
<dbReference type="Proteomes" id="UP000001593">
    <property type="component" value="Unassembled WGS sequence"/>
</dbReference>
<evidence type="ECO:0000256" key="7">
    <source>
        <dbReference type="PROSITE-ProRule" id="PRU00117"/>
    </source>
</evidence>
<reference evidence="10 11" key="1">
    <citation type="journal article" date="2007" name="Science">
        <title>Sea anemone genome reveals ancestral eumetazoan gene repertoire and genomic organization.</title>
        <authorList>
            <person name="Putnam N.H."/>
            <person name="Srivastava M."/>
            <person name="Hellsten U."/>
            <person name="Dirks B."/>
            <person name="Chapman J."/>
            <person name="Salamov A."/>
            <person name="Terry A."/>
            <person name="Shapiro H."/>
            <person name="Lindquist E."/>
            <person name="Kapitonov V.V."/>
            <person name="Jurka J."/>
            <person name="Genikhovich G."/>
            <person name="Grigoriev I.V."/>
            <person name="Lucas S.M."/>
            <person name="Steele R.E."/>
            <person name="Finnerty J.R."/>
            <person name="Technau U."/>
            <person name="Martindale M.Q."/>
            <person name="Rokhsar D.S."/>
        </authorList>
    </citation>
    <scope>NUCLEOTIDE SEQUENCE [LARGE SCALE GENOMIC DNA]</scope>
    <source>
        <strain evidence="11">CH2 X CH6</strain>
    </source>
</reference>
<sequence length="390" mass="41109">MADQFTAGVDGSSDLTDGDSRKRPLEASPDTRQPYKRSNFGPAKSPILKILVPNYAAGSIIGKGGQNIAQVQQTTGARIKLSPNNQYYPGTQERIGLIMGEVENIVQMLDFVIDKIRQEPQGIKASMSISFDRERAKQMKIIVPNSTAGMIIGKAGSAIKSISEQTGARIQISQKDAESVAGERIVCVGGSQEQVTAACVIITSKVQEDPEHALNNNIMYSGLTTSRAGHTNGQLAGSAFSSGLPFSALSGLSALGLTNTATAQNTTTSATNHILAQAALMSGSNLNNPMAPPTSTATSSSIQSSATLEITVPDELIGAILGKGGKTITEFMQYSGARIQVSQKGEFVPGTSNRKVVITGDVPAAQLAHFLVTQRIQQVEAERLLTPHRA</sequence>
<dbReference type="Pfam" id="PF00013">
    <property type="entry name" value="KH_1"/>
    <property type="match status" value="3"/>
</dbReference>
<keyword evidence="2" id="KW-0507">mRNA processing</keyword>
<dbReference type="EMBL" id="DS469691">
    <property type="protein sequence ID" value="EDO35692.1"/>
    <property type="molecule type" value="Genomic_DNA"/>
</dbReference>
<dbReference type="GO" id="GO:0000398">
    <property type="term" value="P:mRNA splicing, via spliceosome"/>
    <property type="evidence" value="ECO:0000318"/>
    <property type="project" value="GO_Central"/>
</dbReference>
<dbReference type="Gene3D" id="3.30.1370.10">
    <property type="entry name" value="K Homology domain, type 1"/>
    <property type="match status" value="3"/>
</dbReference>
<keyword evidence="5" id="KW-0508">mRNA splicing</keyword>
<dbReference type="InterPro" id="IPR004088">
    <property type="entry name" value="KH_dom_type_1"/>
</dbReference>
<dbReference type="SMART" id="SM00322">
    <property type="entry name" value="KH"/>
    <property type="match status" value="3"/>
</dbReference>
<dbReference type="InterPro" id="IPR036612">
    <property type="entry name" value="KH_dom_type_1_sf"/>
</dbReference>
<evidence type="ECO:0000256" key="3">
    <source>
        <dbReference type="ARBA" id="ARBA00022737"/>
    </source>
</evidence>
<keyword evidence="6" id="KW-0539">Nucleus</keyword>
<evidence type="ECO:0000313" key="10">
    <source>
        <dbReference type="EMBL" id="EDO35692.1"/>
    </source>
</evidence>
<evidence type="ECO:0000256" key="8">
    <source>
        <dbReference type="SAM" id="MobiDB-lite"/>
    </source>
</evidence>
<dbReference type="CDD" id="cd09031">
    <property type="entry name" value="KH-I_NOVA_rpt3"/>
    <property type="match status" value="1"/>
</dbReference>
<dbReference type="GO" id="GO:0005737">
    <property type="term" value="C:cytoplasm"/>
    <property type="evidence" value="ECO:0000318"/>
    <property type="project" value="GO_Central"/>
</dbReference>